<dbReference type="OMA" id="YDLIMST"/>
<dbReference type="GeneID" id="19306829"/>
<gene>
    <name evidence="5" type="ORF">GLOTRDRAFT_51540</name>
</gene>
<dbReference type="GO" id="GO:0003714">
    <property type="term" value="F:transcription corepressor activity"/>
    <property type="evidence" value="ECO:0007669"/>
    <property type="project" value="InterPro"/>
</dbReference>
<dbReference type="InterPro" id="IPR003822">
    <property type="entry name" value="PAH"/>
</dbReference>
<protein>
    <submittedName>
        <fullName evidence="5">PAH2 domain-containing protein</fullName>
    </submittedName>
</protein>
<reference evidence="5 6" key="1">
    <citation type="journal article" date="2012" name="Science">
        <title>The Paleozoic origin of enzymatic lignin decomposition reconstructed from 31 fungal genomes.</title>
        <authorList>
            <person name="Floudas D."/>
            <person name="Binder M."/>
            <person name="Riley R."/>
            <person name="Barry K."/>
            <person name="Blanchette R.A."/>
            <person name="Henrissat B."/>
            <person name="Martinez A.T."/>
            <person name="Otillar R."/>
            <person name="Spatafora J.W."/>
            <person name="Yadav J.S."/>
            <person name="Aerts A."/>
            <person name="Benoit I."/>
            <person name="Boyd A."/>
            <person name="Carlson A."/>
            <person name="Copeland A."/>
            <person name="Coutinho P.M."/>
            <person name="de Vries R.P."/>
            <person name="Ferreira P."/>
            <person name="Findley K."/>
            <person name="Foster B."/>
            <person name="Gaskell J."/>
            <person name="Glotzer D."/>
            <person name="Gorecki P."/>
            <person name="Heitman J."/>
            <person name="Hesse C."/>
            <person name="Hori C."/>
            <person name="Igarashi K."/>
            <person name="Jurgens J.A."/>
            <person name="Kallen N."/>
            <person name="Kersten P."/>
            <person name="Kohler A."/>
            <person name="Kuees U."/>
            <person name="Kumar T.K.A."/>
            <person name="Kuo A."/>
            <person name="LaButti K."/>
            <person name="Larrondo L.F."/>
            <person name="Lindquist E."/>
            <person name="Ling A."/>
            <person name="Lombard V."/>
            <person name="Lucas S."/>
            <person name="Lundell T."/>
            <person name="Martin R."/>
            <person name="McLaughlin D.J."/>
            <person name="Morgenstern I."/>
            <person name="Morin E."/>
            <person name="Murat C."/>
            <person name="Nagy L.G."/>
            <person name="Nolan M."/>
            <person name="Ohm R.A."/>
            <person name="Patyshakuliyeva A."/>
            <person name="Rokas A."/>
            <person name="Ruiz-Duenas F.J."/>
            <person name="Sabat G."/>
            <person name="Salamov A."/>
            <person name="Samejima M."/>
            <person name="Schmutz J."/>
            <person name="Slot J.C."/>
            <person name="St John F."/>
            <person name="Stenlid J."/>
            <person name="Sun H."/>
            <person name="Sun S."/>
            <person name="Syed K."/>
            <person name="Tsang A."/>
            <person name="Wiebenga A."/>
            <person name="Young D."/>
            <person name="Pisabarro A."/>
            <person name="Eastwood D.C."/>
            <person name="Martin F."/>
            <person name="Cullen D."/>
            <person name="Grigoriev I.V."/>
            <person name="Hibbett D.S."/>
        </authorList>
    </citation>
    <scope>NUCLEOTIDE SEQUENCE [LARGE SCALE GENOMIC DNA]</scope>
    <source>
        <strain evidence="5 6">ATCC 11539</strain>
    </source>
</reference>
<dbReference type="SUPFAM" id="SSF47762">
    <property type="entry name" value="PAH2 domain"/>
    <property type="match status" value="1"/>
</dbReference>
<dbReference type="PROSITE" id="PS51477">
    <property type="entry name" value="PAH"/>
    <property type="match status" value="1"/>
</dbReference>
<dbReference type="RefSeq" id="XP_007871708.1">
    <property type="nucleotide sequence ID" value="XM_007873517.1"/>
</dbReference>
<dbReference type="Proteomes" id="UP000030669">
    <property type="component" value="Unassembled WGS sequence"/>
</dbReference>
<dbReference type="Pfam" id="PF02671">
    <property type="entry name" value="PAH"/>
    <property type="match status" value="1"/>
</dbReference>
<accession>S7PPN9</accession>
<dbReference type="OrthoDB" id="10265969at2759"/>
<organism evidence="5 6">
    <name type="scientific">Gloeophyllum trabeum (strain ATCC 11539 / FP-39264 / Madison 617)</name>
    <name type="common">Brown rot fungus</name>
    <dbReference type="NCBI Taxonomy" id="670483"/>
    <lineage>
        <taxon>Eukaryota</taxon>
        <taxon>Fungi</taxon>
        <taxon>Dikarya</taxon>
        <taxon>Basidiomycota</taxon>
        <taxon>Agaricomycotina</taxon>
        <taxon>Agaricomycetes</taxon>
        <taxon>Gloeophyllales</taxon>
        <taxon>Gloeophyllaceae</taxon>
        <taxon>Gloeophyllum</taxon>
    </lineage>
</organism>
<evidence type="ECO:0000256" key="3">
    <source>
        <dbReference type="ARBA" id="ARBA00023242"/>
    </source>
</evidence>
<dbReference type="EMBL" id="KB469574">
    <property type="protein sequence ID" value="EPQ49836.1"/>
    <property type="molecule type" value="Genomic_DNA"/>
</dbReference>
<dbReference type="STRING" id="670483.S7PPN9"/>
<evidence type="ECO:0000313" key="6">
    <source>
        <dbReference type="Proteomes" id="UP000030669"/>
    </source>
</evidence>
<name>S7PPN9_GLOTA</name>
<sequence>MPGDAADTEERCLNVSDALGYLDAVKAQLYDHPESYHEFLDIMQNFRSQTIDVTVVVQRVSSLFRGYPALIQGFNVFLPPGYRIECGNSSQVTNVITVTNLGGPTTCSVASDMEVDVYDENCLAGGCARR</sequence>
<dbReference type="GO" id="GO:0000122">
    <property type="term" value="P:negative regulation of transcription by RNA polymerase II"/>
    <property type="evidence" value="ECO:0007669"/>
    <property type="project" value="TreeGrafter"/>
</dbReference>
<dbReference type="GO" id="GO:0070822">
    <property type="term" value="C:Sin3-type complex"/>
    <property type="evidence" value="ECO:0007669"/>
    <property type="project" value="TreeGrafter"/>
</dbReference>
<dbReference type="AlphaFoldDB" id="S7PPN9"/>
<evidence type="ECO:0000256" key="2">
    <source>
        <dbReference type="ARBA" id="ARBA00022491"/>
    </source>
</evidence>
<evidence type="ECO:0000256" key="1">
    <source>
        <dbReference type="ARBA" id="ARBA00004123"/>
    </source>
</evidence>
<dbReference type="eggNOG" id="KOG4204">
    <property type="taxonomic scope" value="Eukaryota"/>
</dbReference>
<dbReference type="KEGG" id="gtr:GLOTRDRAFT_51540"/>
<comment type="subcellular location">
    <subcellularLocation>
        <location evidence="1 4">Nucleus</location>
    </subcellularLocation>
</comment>
<keyword evidence="2" id="KW-0678">Repressor</keyword>
<dbReference type="FunFam" id="1.20.1160.11:FF:000001">
    <property type="entry name" value="Paired amphipathic helix protein Sin3"/>
    <property type="match status" value="1"/>
</dbReference>
<evidence type="ECO:0000256" key="4">
    <source>
        <dbReference type="PROSITE-ProRule" id="PRU00810"/>
    </source>
</evidence>
<dbReference type="PANTHER" id="PTHR12346:SF0">
    <property type="entry name" value="SIN3A, ISOFORM G"/>
    <property type="match status" value="1"/>
</dbReference>
<keyword evidence="6" id="KW-1185">Reference proteome</keyword>
<dbReference type="PANTHER" id="PTHR12346">
    <property type="entry name" value="SIN3B-RELATED"/>
    <property type="match status" value="1"/>
</dbReference>
<dbReference type="InterPro" id="IPR036600">
    <property type="entry name" value="PAH_sf"/>
</dbReference>
<dbReference type="InterPro" id="IPR039774">
    <property type="entry name" value="Sin3-like"/>
</dbReference>
<dbReference type="Gene3D" id="1.20.1160.11">
    <property type="entry name" value="Paired amphipathic helix"/>
    <property type="match status" value="1"/>
</dbReference>
<keyword evidence="3 4" id="KW-0539">Nucleus</keyword>
<proteinExistence type="predicted"/>
<dbReference type="HOGENOM" id="CLU_153346_0_0_1"/>
<evidence type="ECO:0000313" key="5">
    <source>
        <dbReference type="EMBL" id="EPQ49836.1"/>
    </source>
</evidence>